<keyword evidence="2" id="KW-0472">Membrane</keyword>
<feature type="signal peptide" evidence="3">
    <location>
        <begin position="1"/>
        <end position="22"/>
    </location>
</feature>
<gene>
    <name evidence="5" type="ORF">PLEPLA_LOCUS31980</name>
</gene>
<feature type="region of interest" description="Disordered" evidence="1">
    <location>
        <begin position="352"/>
        <end position="377"/>
    </location>
</feature>
<evidence type="ECO:0000313" key="6">
    <source>
        <dbReference type="Proteomes" id="UP001153269"/>
    </source>
</evidence>
<name>A0A9N7V916_PLEPL</name>
<evidence type="ECO:0000256" key="2">
    <source>
        <dbReference type="SAM" id="Phobius"/>
    </source>
</evidence>
<dbReference type="SUPFAM" id="SSF49265">
    <property type="entry name" value="Fibronectin type III"/>
    <property type="match status" value="1"/>
</dbReference>
<dbReference type="InterPro" id="IPR003961">
    <property type="entry name" value="FN3_dom"/>
</dbReference>
<feature type="transmembrane region" description="Helical" evidence="2">
    <location>
        <begin position="241"/>
        <end position="262"/>
    </location>
</feature>
<reference evidence="5" key="1">
    <citation type="submission" date="2020-03" db="EMBL/GenBank/DDBJ databases">
        <authorList>
            <person name="Weist P."/>
        </authorList>
    </citation>
    <scope>NUCLEOTIDE SEQUENCE</scope>
</reference>
<keyword evidence="2" id="KW-0812">Transmembrane</keyword>
<keyword evidence="6" id="KW-1185">Reference proteome</keyword>
<protein>
    <recommendedName>
        <fullName evidence="4">Fibronectin type-III domain-containing protein</fullName>
    </recommendedName>
</protein>
<dbReference type="Gene3D" id="2.60.40.10">
    <property type="entry name" value="Immunoglobulins"/>
    <property type="match status" value="1"/>
</dbReference>
<proteinExistence type="predicted"/>
<dbReference type="GO" id="GO:0005886">
    <property type="term" value="C:plasma membrane"/>
    <property type="evidence" value="ECO:0007669"/>
    <property type="project" value="TreeGrafter"/>
</dbReference>
<dbReference type="GO" id="GO:0004896">
    <property type="term" value="F:cytokine receptor activity"/>
    <property type="evidence" value="ECO:0007669"/>
    <property type="project" value="TreeGrafter"/>
</dbReference>
<dbReference type="PANTHER" id="PTHR20859">
    <property type="entry name" value="INTERFERON/INTERLEUKIN RECEPTOR"/>
    <property type="match status" value="1"/>
</dbReference>
<dbReference type="Pfam" id="PF01108">
    <property type="entry name" value="Tissue_fac"/>
    <property type="match status" value="1"/>
</dbReference>
<evidence type="ECO:0000256" key="3">
    <source>
        <dbReference type="SAM" id="SignalP"/>
    </source>
</evidence>
<dbReference type="AlphaFoldDB" id="A0A9N7V916"/>
<sequence length="393" mass="43681">MILVKLHPVFLLFLWIAAAARGLVEPPTNVTLQCRNLQNTLSWSYGRILPELKFKVQILKTFGSRSVLWVNSSALSADLSEFSDPSIGYLVLVTAVIGQNESDSSEDLTYSYFMNSIESQKCSLDLPPVDVKAHLNHTVTFHFPNPWLSYYPVKPNSPGSIKGKKRSNSREHEFTYSVVIVGQKLQQHFHCVESVCKGELPVEEEHEEHCLNITGELEKMAVKSTQLYCARPMGEVQTVNIIYVFVGVSVVCVLAFILFLVYKKKTNPKTTLPSLLSVGRYKQDTVQTVPPEPVSVVRVEPSSPTPLLSNEEQPHFTHTAPPTESPVLRLRTGLTNADEVPDGGVLQSDEGLGYMGGSFLEEDEPQNDSESGYEKRPVLVKIGSGEVLQAYRS</sequence>
<dbReference type="Proteomes" id="UP001153269">
    <property type="component" value="Unassembled WGS sequence"/>
</dbReference>
<comment type="caution">
    <text evidence="5">The sequence shown here is derived from an EMBL/GenBank/DDBJ whole genome shotgun (WGS) entry which is preliminary data.</text>
</comment>
<dbReference type="PANTHER" id="PTHR20859:SF87">
    <property type="entry name" value="CYTOKINE RECEPTOR FAMILY MEMBER B13-RELATED"/>
    <property type="match status" value="1"/>
</dbReference>
<feature type="region of interest" description="Disordered" evidence="1">
    <location>
        <begin position="297"/>
        <end position="326"/>
    </location>
</feature>
<keyword evidence="2" id="KW-1133">Transmembrane helix</keyword>
<feature type="compositionally biased region" description="Low complexity" evidence="1">
    <location>
        <begin position="297"/>
        <end position="306"/>
    </location>
</feature>
<feature type="chain" id="PRO_5040297032" description="Fibronectin type-III domain-containing protein" evidence="3">
    <location>
        <begin position="23"/>
        <end position="393"/>
    </location>
</feature>
<organism evidence="5 6">
    <name type="scientific">Pleuronectes platessa</name>
    <name type="common">European plaice</name>
    <dbReference type="NCBI Taxonomy" id="8262"/>
    <lineage>
        <taxon>Eukaryota</taxon>
        <taxon>Metazoa</taxon>
        <taxon>Chordata</taxon>
        <taxon>Craniata</taxon>
        <taxon>Vertebrata</taxon>
        <taxon>Euteleostomi</taxon>
        <taxon>Actinopterygii</taxon>
        <taxon>Neopterygii</taxon>
        <taxon>Teleostei</taxon>
        <taxon>Neoteleostei</taxon>
        <taxon>Acanthomorphata</taxon>
        <taxon>Carangaria</taxon>
        <taxon>Pleuronectiformes</taxon>
        <taxon>Pleuronectoidei</taxon>
        <taxon>Pleuronectidae</taxon>
        <taxon>Pleuronectes</taxon>
    </lineage>
</organism>
<evidence type="ECO:0000256" key="1">
    <source>
        <dbReference type="SAM" id="MobiDB-lite"/>
    </source>
</evidence>
<dbReference type="InterPro" id="IPR013783">
    <property type="entry name" value="Ig-like_fold"/>
</dbReference>
<keyword evidence="3" id="KW-0732">Signal</keyword>
<feature type="domain" description="Fibronectin type-III" evidence="4">
    <location>
        <begin position="9"/>
        <end position="103"/>
    </location>
</feature>
<accession>A0A9N7V916</accession>
<dbReference type="InterPro" id="IPR050650">
    <property type="entry name" value="Type-II_Cytokine-TF_Rcpt"/>
</dbReference>
<dbReference type="EMBL" id="CADEAL010003334">
    <property type="protein sequence ID" value="CAB1444264.1"/>
    <property type="molecule type" value="Genomic_DNA"/>
</dbReference>
<evidence type="ECO:0000259" key="4">
    <source>
        <dbReference type="Pfam" id="PF01108"/>
    </source>
</evidence>
<evidence type="ECO:0000313" key="5">
    <source>
        <dbReference type="EMBL" id="CAB1444264.1"/>
    </source>
</evidence>
<dbReference type="InterPro" id="IPR036116">
    <property type="entry name" value="FN3_sf"/>
</dbReference>